<comment type="caution">
    <text evidence="3">Lacks conserved residue(s) required for the propagation of feature annotation.</text>
</comment>
<dbReference type="InterPro" id="IPR016193">
    <property type="entry name" value="Cytidine_deaminase-like"/>
</dbReference>
<evidence type="ECO:0000313" key="6">
    <source>
        <dbReference type="Proteomes" id="UP000706525"/>
    </source>
</evidence>
<comment type="similarity">
    <text evidence="3">Belongs to the FdhD family.</text>
</comment>
<dbReference type="PIRSF" id="PIRSF015626">
    <property type="entry name" value="FdhD"/>
    <property type="match status" value="1"/>
</dbReference>
<comment type="function">
    <text evidence="3">Required for formate dehydrogenase (FDH) activity. Acts as a sulfur carrier protein that transfers sulfur from IscS to the molybdenum cofactor prior to its insertion into FDH.</text>
</comment>
<accession>A0ABN7YVA9</accession>
<evidence type="ECO:0000313" key="5">
    <source>
        <dbReference type="EMBL" id="CAG9177429.1"/>
    </source>
</evidence>
<dbReference type="PANTHER" id="PTHR30592">
    <property type="entry name" value="FORMATE DEHYDROGENASE"/>
    <property type="match status" value="1"/>
</dbReference>
<keyword evidence="1 3" id="KW-0963">Cytoplasm</keyword>
<feature type="region of interest" description="Disordered" evidence="4">
    <location>
        <begin position="1"/>
        <end position="21"/>
    </location>
</feature>
<dbReference type="SUPFAM" id="SSF53927">
    <property type="entry name" value="Cytidine deaminase-like"/>
    <property type="match status" value="1"/>
</dbReference>
<dbReference type="PANTHER" id="PTHR30592:SF1">
    <property type="entry name" value="SULFUR CARRIER PROTEIN FDHD"/>
    <property type="match status" value="1"/>
</dbReference>
<dbReference type="InterPro" id="IPR003786">
    <property type="entry name" value="FdhD"/>
</dbReference>
<dbReference type="Pfam" id="PF02634">
    <property type="entry name" value="FdhD-NarQ"/>
    <property type="match status" value="1"/>
</dbReference>
<proteinExistence type="inferred from homology"/>
<evidence type="ECO:0000256" key="4">
    <source>
        <dbReference type="SAM" id="MobiDB-lite"/>
    </source>
</evidence>
<keyword evidence="2 3" id="KW-0501">Molybdenum cofactor biosynthesis</keyword>
<evidence type="ECO:0000256" key="1">
    <source>
        <dbReference type="ARBA" id="ARBA00022490"/>
    </source>
</evidence>
<organism evidence="5 6">
    <name type="scientific">Cupriavidus pampae</name>
    <dbReference type="NCBI Taxonomy" id="659251"/>
    <lineage>
        <taxon>Bacteria</taxon>
        <taxon>Pseudomonadati</taxon>
        <taxon>Pseudomonadota</taxon>
        <taxon>Betaproteobacteria</taxon>
        <taxon>Burkholderiales</taxon>
        <taxon>Burkholderiaceae</taxon>
        <taxon>Cupriavidus</taxon>
    </lineage>
</organism>
<evidence type="ECO:0000256" key="3">
    <source>
        <dbReference type="HAMAP-Rule" id="MF_00187"/>
    </source>
</evidence>
<dbReference type="Gene3D" id="3.40.140.10">
    <property type="entry name" value="Cytidine Deaminase, domain 2"/>
    <property type="match status" value="1"/>
</dbReference>
<dbReference type="Proteomes" id="UP000706525">
    <property type="component" value="Unassembled WGS sequence"/>
</dbReference>
<comment type="subcellular location">
    <subcellularLocation>
        <location evidence="3">Cytoplasm</location>
    </subcellularLocation>
</comment>
<feature type="compositionally biased region" description="Pro residues" evidence="4">
    <location>
        <begin position="1"/>
        <end position="12"/>
    </location>
</feature>
<reference evidence="5 6" key="1">
    <citation type="submission" date="2021-08" db="EMBL/GenBank/DDBJ databases">
        <authorList>
            <person name="Peeters C."/>
        </authorList>
    </citation>
    <scope>NUCLEOTIDE SEQUENCE [LARGE SCALE GENOMIC DNA]</scope>
    <source>
        <strain evidence="5 6">LMG 32289</strain>
    </source>
</reference>
<dbReference type="EMBL" id="CAJZAG010000007">
    <property type="protein sequence ID" value="CAG9177429.1"/>
    <property type="molecule type" value="Genomic_DNA"/>
</dbReference>
<name>A0ABN7YVA9_9BURK</name>
<dbReference type="NCBIfam" id="TIGR00129">
    <property type="entry name" value="fdhD_narQ"/>
    <property type="match status" value="1"/>
</dbReference>
<evidence type="ECO:0000256" key="2">
    <source>
        <dbReference type="ARBA" id="ARBA00023150"/>
    </source>
</evidence>
<protein>
    <recommendedName>
        <fullName evidence="3">Sulfur carrier protein FdhD</fullName>
    </recommendedName>
</protein>
<sequence length="311" mass="33211">MTPAEPTIPPTSAPANSATPAATPATLADVAADVAADERAGYVAREIVRHKAGVATEAVDNVAEEVPVALVYNDISHAVMMATPRDLEAFAIGFSLTEGIVDSVSEIYDIDVVEGCDSYEVQMRISQRAFMAMKDHRRAMAGRTGCGVCGIESIELLDLQPVPIATPRAPLVPTRDMIERAAAELPAWQTLMRATGGVHAAAWCGADGAVRHVFEDVGRHNGLDKLIGHLASERVPLDDGFVFLSSRASYELVRKAARMNIQMVATISAPTSLAIRIAETAKVRLLSFCRKDGYVEYTGRGSQPSDPESGH</sequence>
<dbReference type="RefSeq" id="WP_223991059.1">
    <property type="nucleotide sequence ID" value="NZ_CAJZAG010000007.1"/>
</dbReference>
<dbReference type="HAMAP" id="MF_00187">
    <property type="entry name" value="FdhD"/>
    <property type="match status" value="1"/>
</dbReference>
<comment type="caution">
    <text evidence="5">The sequence shown here is derived from an EMBL/GenBank/DDBJ whole genome shotgun (WGS) entry which is preliminary data.</text>
</comment>
<keyword evidence="6" id="KW-1185">Reference proteome</keyword>
<dbReference type="Gene3D" id="3.10.20.10">
    <property type="match status" value="1"/>
</dbReference>
<gene>
    <name evidence="3 5" type="primary">fdhD</name>
    <name evidence="5" type="ORF">LMG32289_03808</name>
</gene>
<feature type="active site" description="Cysteine persulfide intermediate" evidence="3">
    <location>
        <position position="146"/>
    </location>
</feature>